<organism evidence="1 2">
    <name type="scientific">Candidatus Methanogaster sp</name>
    <dbReference type="NCBI Taxonomy" id="3386292"/>
    <lineage>
        <taxon>Archaea</taxon>
        <taxon>Methanobacteriati</taxon>
        <taxon>Methanobacteriota</taxon>
        <taxon>Stenosarchaea group</taxon>
        <taxon>Methanomicrobia</taxon>
        <taxon>Methanosarcinales</taxon>
        <taxon>ANME-2 cluster</taxon>
        <taxon>Candidatus Methanogasteraceae</taxon>
        <taxon>Candidatus Methanogaster</taxon>
    </lineage>
</organism>
<evidence type="ECO:0000313" key="1">
    <source>
        <dbReference type="EMBL" id="PXF60960.1"/>
    </source>
</evidence>
<name>A0AC61L3W5_9EURY</name>
<accession>A0AC61L3W5</accession>
<proteinExistence type="predicted"/>
<protein>
    <submittedName>
        <fullName evidence="1">Peptidoglycan-binding protein LysM</fullName>
    </submittedName>
</protein>
<dbReference type="Proteomes" id="UP000248329">
    <property type="component" value="Unassembled WGS sequence"/>
</dbReference>
<gene>
    <name evidence="1" type="ORF">C4B59_06300</name>
</gene>
<sequence length="223" mass="25260">MERARIYVLDDDGKKIEEKTIEVMFNPREYDHKLSVTWTGDRGIIPTFGGSNFESLTIKDLWFDTYEAGVDVREDHEVRQAGKVKKIAGTKRITELGIPSTAGKDSRRPPVCLFSWGKFNFKCVIEKVDTNFVMFLSDGTPVRAKVTITMKPVLGARDILEYKGVEACRKVRTVIEGDRLDIIAAKELKDPALWREVAEANNITDPLNFPRSEDIGRVIIIPD</sequence>
<dbReference type="EMBL" id="PQXF01000009">
    <property type="protein sequence ID" value="PXF60960.1"/>
    <property type="molecule type" value="Genomic_DNA"/>
</dbReference>
<evidence type="ECO:0000313" key="2">
    <source>
        <dbReference type="Proteomes" id="UP000248329"/>
    </source>
</evidence>
<comment type="caution">
    <text evidence="1">The sequence shown here is derived from an EMBL/GenBank/DDBJ whole genome shotgun (WGS) entry which is preliminary data.</text>
</comment>
<reference evidence="1" key="1">
    <citation type="submission" date="2018-01" db="EMBL/GenBank/DDBJ databases">
        <authorList>
            <person name="Krukenberg V."/>
        </authorList>
    </citation>
    <scope>NUCLEOTIDE SEQUENCE</scope>
    <source>
        <strain evidence="1">E20ANME2</strain>
    </source>
</reference>